<dbReference type="InterPro" id="IPR019691">
    <property type="entry name" value="DUF2585"/>
</dbReference>
<protein>
    <recommendedName>
        <fullName evidence="5">UPF0314 protein SAMN04489859_10095</fullName>
    </recommendedName>
</protein>
<gene>
    <name evidence="6" type="ORF">SAMN04489859_10095</name>
</gene>
<keyword evidence="3 5" id="KW-1133">Transmembrane helix</keyword>
<dbReference type="EMBL" id="FODE01000009">
    <property type="protein sequence ID" value="SEN53568.1"/>
    <property type="molecule type" value="Genomic_DNA"/>
</dbReference>
<keyword evidence="4 5" id="KW-0472">Membrane</keyword>
<evidence type="ECO:0000256" key="2">
    <source>
        <dbReference type="ARBA" id="ARBA00022692"/>
    </source>
</evidence>
<feature type="transmembrane region" description="Helical" evidence="5">
    <location>
        <begin position="185"/>
        <end position="203"/>
    </location>
</feature>
<dbReference type="Proteomes" id="UP000199054">
    <property type="component" value="Unassembled WGS sequence"/>
</dbReference>
<evidence type="ECO:0000256" key="5">
    <source>
        <dbReference type="HAMAP-Rule" id="MF_01514"/>
    </source>
</evidence>
<comment type="similarity">
    <text evidence="5">Belongs to the UPF0314 family.</text>
</comment>
<organism evidence="6 7">
    <name type="scientific">Paracoccus alcaliphilus</name>
    <dbReference type="NCBI Taxonomy" id="34002"/>
    <lineage>
        <taxon>Bacteria</taxon>
        <taxon>Pseudomonadati</taxon>
        <taxon>Pseudomonadota</taxon>
        <taxon>Alphaproteobacteria</taxon>
        <taxon>Rhodobacterales</taxon>
        <taxon>Paracoccaceae</taxon>
        <taxon>Paracoccus</taxon>
    </lineage>
</organism>
<keyword evidence="2 5" id="KW-0812">Transmembrane</keyword>
<name>A0A1H8HDE9_9RHOB</name>
<keyword evidence="7" id="KW-1185">Reference proteome</keyword>
<evidence type="ECO:0000313" key="6">
    <source>
        <dbReference type="EMBL" id="SEN53568.1"/>
    </source>
</evidence>
<evidence type="ECO:0000313" key="7">
    <source>
        <dbReference type="Proteomes" id="UP000199054"/>
    </source>
</evidence>
<keyword evidence="1 5" id="KW-1003">Cell membrane</keyword>
<dbReference type="STRING" id="34002.SAMN04489859_10095"/>
<dbReference type="Pfam" id="PF10755">
    <property type="entry name" value="DUF2585"/>
    <property type="match status" value="1"/>
</dbReference>
<feature type="transmembrane region" description="Helical" evidence="5">
    <location>
        <begin position="97"/>
        <end position="117"/>
    </location>
</feature>
<dbReference type="GO" id="GO:0005886">
    <property type="term" value="C:plasma membrane"/>
    <property type="evidence" value="ECO:0007669"/>
    <property type="project" value="UniProtKB-SubCell"/>
</dbReference>
<dbReference type="NCBIfam" id="NF002099">
    <property type="entry name" value="PRK00944.1"/>
    <property type="match status" value="1"/>
</dbReference>
<evidence type="ECO:0000256" key="3">
    <source>
        <dbReference type="ARBA" id="ARBA00022989"/>
    </source>
</evidence>
<sequence>MYVKAVCPVPPGPVCSKALAEAVGNPLSLRQYGSTNAKRPRLMIRRFTPYILVTLIVLGAALWLLAAGREPICTCGHVKLWHGQTMSSENSQHIADWYTPSHLLHGILFYALLWLIARRVPFGWRLVIATLIEAAWEIVENSDRIIERYRAVTISLDYFGDSVVNSVADILAMIAGFWLARVLPVWVSVALVLGFELLTIWIIRDGLALNVLMLLWPLDAIRDWQAG</sequence>
<reference evidence="6 7" key="1">
    <citation type="submission" date="2016-10" db="EMBL/GenBank/DDBJ databases">
        <authorList>
            <person name="de Groot N.N."/>
        </authorList>
    </citation>
    <scope>NUCLEOTIDE SEQUENCE [LARGE SCALE GENOMIC DNA]</scope>
    <source>
        <strain evidence="6 7">DSM 8512</strain>
    </source>
</reference>
<dbReference type="HAMAP" id="MF_01514">
    <property type="entry name" value="UPF0314"/>
    <property type="match status" value="1"/>
</dbReference>
<proteinExistence type="inferred from homology"/>
<feature type="transmembrane region" description="Helical" evidence="5">
    <location>
        <begin position="47"/>
        <end position="66"/>
    </location>
</feature>
<comment type="subcellular location">
    <subcellularLocation>
        <location evidence="5">Cell membrane</location>
        <topology evidence="5">Multi-pass membrane protein</topology>
    </subcellularLocation>
</comment>
<evidence type="ECO:0000256" key="4">
    <source>
        <dbReference type="ARBA" id="ARBA00023136"/>
    </source>
</evidence>
<accession>A0A1H8HDE9</accession>
<dbReference type="AlphaFoldDB" id="A0A1H8HDE9"/>
<evidence type="ECO:0000256" key="1">
    <source>
        <dbReference type="ARBA" id="ARBA00022475"/>
    </source>
</evidence>